<proteinExistence type="inferred from homology"/>
<evidence type="ECO:0000256" key="4">
    <source>
        <dbReference type="ARBA" id="ARBA00013208"/>
    </source>
</evidence>
<dbReference type="EMBL" id="AGWQ01000006">
    <property type="protein sequence ID" value="EJZ86349.1"/>
    <property type="molecule type" value="Genomic_DNA"/>
</dbReference>
<feature type="transmembrane region" description="Helical" evidence="7">
    <location>
        <begin position="26"/>
        <end position="49"/>
    </location>
</feature>
<dbReference type="NCBIfam" id="TIGR02227">
    <property type="entry name" value="sigpep_I_bact"/>
    <property type="match status" value="1"/>
</dbReference>
<dbReference type="SUPFAM" id="SSF51306">
    <property type="entry name" value="LexA/Signal peptidase"/>
    <property type="match status" value="1"/>
</dbReference>
<dbReference type="Gene3D" id="2.10.109.10">
    <property type="entry name" value="Umud Fragment, subunit A"/>
    <property type="match status" value="1"/>
</dbReference>
<dbReference type="PANTHER" id="PTHR43390:SF1">
    <property type="entry name" value="CHLOROPLAST PROCESSING PEPTIDASE"/>
    <property type="match status" value="1"/>
</dbReference>
<evidence type="ECO:0000256" key="6">
    <source>
        <dbReference type="PIRSR" id="PIRSR600223-1"/>
    </source>
</evidence>
<evidence type="ECO:0000256" key="1">
    <source>
        <dbReference type="ARBA" id="ARBA00000677"/>
    </source>
</evidence>
<comment type="similarity">
    <text evidence="3 7">Belongs to the peptidase S26 family.</text>
</comment>
<gene>
    <name evidence="9" type="ORF">HMPREF9241_00974</name>
</gene>
<dbReference type="Pfam" id="PF10502">
    <property type="entry name" value="Peptidase_S26"/>
    <property type="match status" value="1"/>
</dbReference>
<dbReference type="InterPro" id="IPR019758">
    <property type="entry name" value="Pept_S26A_signal_pept_1_CS"/>
</dbReference>
<keyword evidence="7" id="KW-0812">Transmembrane</keyword>
<keyword evidence="7" id="KW-0472">Membrane</keyword>
<sequence>MTDSDYAIDSDGDTGSGGFFAWIRELALIVVAAFVIFTLLRIFIVQVFWIPSASMRDTLVENDRIAVSRIAAHTGNIERGDVVVFHDQLDWLPSNLSTDDSFANAVGKFVGFLPGGSDKTLVKRVIGVGGDHVTCCTAEGKVAVNGVPVDEPYIADGQLPSDISFDITVPQGTLWVMGDNRGNSADSRYHMGSGETPYVPEDAVVGTVSAVIWPTSHWKAGLNRRDVFAGIPDAQ</sequence>
<comment type="subcellular location">
    <subcellularLocation>
        <location evidence="2">Cell membrane</location>
        <topology evidence="2">Single-pass type II membrane protein</topology>
    </subcellularLocation>
    <subcellularLocation>
        <location evidence="7">Membrane</location>
        <topology evidence="7">Single-pass type II membrane protein</topology>
    </subcellularLocation>
</comment>
<dbReference type="MEROPS" id="S26.025"/>
<dbReference type="InterPro" id="IPR036286">
    <property type="entry name" value="LexA/Signal_pep-like_sf"/>
</dbReference>
<keyword evidence="7" id="KW-0645">Protease</keyword>
<dbReference type="PANTHER" id="PTHR43390">
    <property type="entry name" value="SIGNAL PEPTIDASE I"/>
    <property type="match status" value="1"/>
</dbReference>
<evidence type="ECO:0000256" key="5">
    <source>
        <dbReference type="ARBA" id="ARBA00022801"/>
    </source>
</evidence>
<dbReference type="InterPro" id="IPR019533">
    <property type="entry name" value="Peptidase_S26"/>
</dbReference>
<dbReference type="PATRIC" id="fig|883077.3.peg.980"/>
<keyword evidence="10" id="KW-1185">Reference proteome</keyword>
<dbReference type="HOGENOM" id="CLU_028723_0_1_11"/>
<evidence type="ECO:0000256" key="3">
    <source>
        <dbReference type="ARBA" id="ARBA00009370"/>
    </source>
</evidence>
<dbReference type="PRINTS" id="PR00727">
    <property type="entry name" value="LEADERPTASE"/>
</dbReference>
<comment type="caution">
    <text evidence="9">The sequence shown here is derived from an EMBL/GenBank/DDBJ whole genome shotgun (WGS) entry which is preliminary data.</text>
</comment>
<keyword evidence="5 7" id="KW-0378">Hydrolase</keyword>
<organism evidence="9 10">
    <name type="scientific">Schaalia turicensis ACS-279-V-Col4</name>
    <dbReference type="NCBI Taxonomy" id="883077"/>
    <lineage>
        <taxon>Bacteria</taxon>
        <taxon>Bacillati</taxon>
        <taxon>Actinomycetota</taxon>
        <taxon>Actinomycetes</taxon>
        <taxon>Actinomycetales</taxon>
        <taxon>Actinomycetaceae</taxon>
        <taxon>Schaalia</taxon>
    </lineage>
</organism>
<dbReference type="EC" id="3.4.21.89" evidence="4 7"/>
<dbReference type="InterPro" id="IPR000223">
    <property type="entry name" value="Pept_S26A_signal_pept_1"/>
</dbReference>
<protein>
    <recommendedName>
        <fullName evidence="4 7">Signal peptidase I</fullName>
        <ecNumber evidence="4 7">3.4.21.89</ecNumber>
    </recommendedName>
</protein>
<feature type="active site" evidence="6">
    <location>
        <position position="123"/>
    </location>
</feature>
<dbReference type="CDD" id="cd06530">
    <property type="entry name" value="S26_SPase_I"/>
    <property type="match status" value="1"/>
</dbReference>
<evidence type="ECO:0000256" key="2">
    <source>
        <dbReference type="ARBA" id="ARBA00004401"/>
    </source>
</evidence>
<dbReference type="STRING" id="883077.HMPREF9241_00974"/>
<accession>K0Z2J0</accession>
<reference evidence="9 10" key="1">
    <citation type="submission" date="2012-07" db="EMBL/GenBank/DDBJ databases">
        <title>The Genome Sequence of Actinomyces turicensis ACS-279-V-COL4.</title>
        <authorList>
            <consortium name="The Broad Institute Genome Sequencing Platform"/>
            <person name="Earl A."/>
            <person name="Ward D."/>
            <person name="Feldgarden M."/>
            <person name="Gevers D."/>
            <person name="Saerens B."/>
            <person name="Vaneechoutte M."/>
            <person name="Walker B."/>
            <person name="Young S.K."/>
            <person name="Zeng Q."/>
            <person name="Gargeya S."/>
            <person name="Fitzgerald M."/>
            <person name="Haas B."/>
            <person name="Abouelleil A."/>
            <person name="Alvarado L."/>
            <person name="Arachchi H.M."/>
            <person name="Berlin A."/>
            <person name="Chapman S.B."/>
            <person name="Goldberg J."/>
            <person name="Griggs A."/>
            <person name="Gujja S."/>
            <person name="Hansen M."/>
            <person name="Howarth C."/>
            <person name="Imamovic A."/>
            <person name="Larimer J."/>
            <person name="McCowen C."/>
            <person name="Montmayeur A."/>
            <person name="Murphy C."/>
            <person name="Neiman D."/>
            <person name="Pearson M."/>
            <person name="Priest M."/>
            <person name="Roberts A."/>
            <person name="Saif S."/>
            <person name="Shea T."/>
            <person name="Sisk P."/>
            <person name="Sykes S."/>
            <person name="Wortman J."/>
            <person name="Nusbaum C."/>
            <person name="Birren B."/>
        </authorList>
    </citation>
    <scope>NUCLEOTIDE SEQUENCE [LARGE SCALE GENOMIC DNA]</scope>
    <source>
        <strain evidence="9 10">ACS-279-V-Col4</strain>
    </source>
</reference>
<evidence type="ECO:0000259" key="8">
    <source>
        <dbReference type="Pfam" id="PF10502"/>
    </source>
</evidence>
<dbReference type="Proteomes" id="UP000003994">
    <property type="component" value="Unassembled WGS sequence"/>
</dbReference>
<dbReference type="RefSeq" id="WP_006681179.1">
    <property type="nucleotide sequence ID" value="NZ_JH815209.1"/>
</dbReference>
<evidence type="ECO:0000313" key="9">
    <source>
        <dbReference type="EMBL" id="EJZ86349.1"/>
    </source>
</evidence>
<dbReference type="GO" id="GO:0005886">
    <property type="term" value="C:plasma membrane"/>
    <property type="evidence" value="ECO:0007669"/>
    <property type="project" value="UniProtKB-SubCell"/>
</dbReference>
<evidence type="ECO:0000313" key="10">
    <source>
        <dbReference type="Proteomes" id="UP000003994"/>
    </source>
</evidence>
<dbReference type="AlphaFoldDB" id="K0Z2J0"/>
<keyword evidence="7" id="KW-1133">Transmembrane helix</keyword>
<dbReference type="PROSITE" id="PS00761">
    <property type="entry name" value="SPASE_I_3"/>
    <property type="match status" value="1"/>
</dbReference>
<name>K0Z2J0_9ACTO</name>
<dbReference type="GO" id="GO:0006465">
    <property type="term" value="P:signal peptide processing"/>
    <property type="evidence" value="ECO:0007669"/>
    <property type="project" value="InterPro"/>
</dbReference>
<feature type="active site" evidence="6">
    <location>
        <position position="54"/>
    </location>
</feature>
<feature type="domain" description="Peptidase S26" evidence="8">
    <location>
        <begin position="24"/>
        <end position="213"/>
    </location>
</feature>
<dbReference type="GO" id="GO:0004252">
    <property type="term" value="F:serine-type endopeptidase activity"/>
    <property type="evidence" value="ECO:0007669"/>
    <property type="project" value="InterPro"/>
</dbReference>
<dbReference type="GO" id="GO:0009003">
    <property type="term" value="F:signal peptidase activity"/>
    <property type="evidence" value="ECO:0007669"/>
    <property type="project" value="UniProtKB-EC"/>
</dbReference>
<comment type="catalytic activity">
    <reaction evidence="1 7">
        <text>Cleavage of hydrophobic, N-terminal signal or leader sequences from secreted and periplasmic proteins.</text>
        <dbReference type="EC" id="3.4.21.89"/>
    </reaction>
</comment>
<dbReference type="eggNOG" id="COG0681">
    <property type="taxonomic scope" value="Bacteria"/>
</dbReference>
<evidence type="ECO:0000256" key="7">
    <source>
        <dbReference type="RuleBase" id="RU362042"/>
    </source>
</evidence>